<feature type="region of interest" description="Disordered" evidence="1">
    <location>
        <begin position="1"/>
        <end position="29"/>
    </location>
</feature>
<proteinExistence type="predicted"/>
<dbReference type="AlphaFoldDB" id="B9TJT2"/>
<evidence type="ECO:0000313" key="3">
    <source>
        <dbReference type="Proteomes" id="UP000008311"/>
    </source>
</evidence>
<organism evidence="2 3">
    <name type="scientific">Ricinus communis</name>
    <name type="common">Castor bean</name>
    <dbReference type="NCBI Taxonomy" id="3988"/>
    <lineage>
        <taxon>Eukaryota</taxon>
        <taxon>Viridiplantae</taxon>
        <taxon>Streptophyta</taxon>
        <taxon>Embryophyta</taxon>
        <taxon>Tracheophyta</taxon>
        <taxon>Spermatophyta</taxon>
        <taxon>Magnoliopsida</taxon>
        <taxon>eudicotyledons</taxon>
        <taxon>Gunneridae</taxon>
        <taxon>Pentapetalae</taxon>
        <taxon>rosids</taxon>
        <taxon>fabids</taxon>
        <taxon>Malpighiales</taxon>
        <taxon>Euphorbiaceae</taxon>
        <taxon>Acalyphoideae</taxon>
        <taxon>Acalypheae</taxon>
        <taxon>Ricinus</taxon>
    </lineage>
</organism>
<evidence type="ECO:0000256" key="1">
    <source>
        <dbReference type="SAM" id="MobiDB-lite"/>
    </source>
</evidence>
<feature type="non-terminal residue" evidence="2">
    <location>
        <position position="1"/>
    </location>
</feature>
<dbReference type="Proteomes" id="UP000008311">
    <property type="component" value="Unassembled WGS sequence"/>
</dbReference>
<accession>B9TJT2</accession>
<protein>
    <submittedName>
        <fullName evidence="2">Uncharacterized protein</fullName>
    </submittedName>
</protein>
<gene>
    <name evidence="2" type="ORF">RCOM_1933660</name>
</gene>
<evidence type="ECO:0000313" key="2">
    <source>
        <dbReference type="EMBL" id="EEF23881.1"/>
    </source>
</evidence>
<reference evidence="3" key="1">
    <citation type="journal article" date="2010" name="Nat. Biotechnol.">
        <title>Draft genome sequence of the oilseed species Ricinus communis.</title>
        <authorList>
            <person name="Chan A.P."/>
            <person name="Crabtree J."/>
            <person name="Zhao Q."/>
            <person name="Lorenzi H."/>
            <person name="Orvis J."/>
            <person name="Puiu D."/>
            <person name="Melake-Berhan A."/>
            <person name="Jones K.M."/>
            <person name="Redman J."/>
            <person name="Chen G."/>
            <person name="Cahoon E.B."/>
            <person name="Gedil M."/>
            <person name="Stanke M."/>
            <person name="Haas B.J."/>
            <person name="Wortman J.R."/>
            <person name="Fraser-Liggett C.M."/>
            <person name="Ravel J."/>
            <person name="Rabinowicz P.D."/>
        </authorList>
    </citation>
    <scope>NUCLEOTIDE SEQUENCE [LARGE SCALE GENOMIC DNA]</scope>
    <source>
        <strain evidence="3">cv. Hale</strain>
    </source>
</reference>
<name>B9TJT2_RICCO</name>
<sequence>GGAAIELQEGDAAVGGGRQARQGQGRLDARGRQIRADLVERAAVDGGDQLAAGDRQALDIAAVQLGDARAVGSHVPDAIVGRGRALAAGPDGAAVAAGCPADGVLAEGRGAERAQAFHVGVEPHHGHGALGRRCRDAVGLGAAGGHGIAGNHQTQAVGRAVEQAFRALAAGRQRRCTA</sequence>
<dbReference type="EMBL" id="EQ984341">
    <property type="protein sequence ID" value="EEF23881.1"/>
    <property type="molecule type" value="Genomic_DNA"/>
</dbReference>
<keyword evidence="3" id="KW-1185">Reference proteome</keyword>
<dbReference type="InParanoid" id="B9TJT2"/>